<dbReference type="EMBL" id="CM051394">
    <property type="protein sequence ID" value="KAJ4727726.1"/>
    <property type="molecule type" value="Genomic_DNA"/>
</dbReference>
<gene>
    <name evidence="1" type="ORF">OWV82_000779</name>
</gene>
<protein>
    <submittedName>
        <fullName evidence="1">Pollen Ole e 1 allergen/extensin</fullName>
    </submittedName>
</protein>
<proteinExistence type="predicted"/>
<comment type="caution">
    <text evidence="1">The sequence shown here is derived from an EMBL/GenBank/DDBJ whole genome shotgun (WGS) entry which is preliminary data.</text>
</comment>
<evidence type="ECO:0000313" key="2">
    <source>
        <dbReference type="Proteomes" id="UP001164539"/>
    </source>
</evidence>
<accession>A0ACC1YW70</accession>
<sequence>MTLSHSISAISLALLLSSLLVIASAGGYAPYPNVETPQQEEIRDQPFNLLGIQGLIYCKKHSEITPIEGAVARIKCLATDEHGYERAPFSILSDATDAKGYFFATLSPLEVKYFSRLKECKAFLELSPSGNCSVPTNINNGITGALLTSYRPLSKRNMILFSVPPFYFTPETQSISNGY</sequence>
<dbReference type="Proteomes" id="UP001164539">
    <property type="component" value="Chromosome 1"/>
</dbReference>
<evidence type="ECO:0000313" key="1">
    <source>
        <dbReference type="EMBL" id="KAJ4727726.1"/>
    </source>
</evidence>
<keyword evidence="2" id="KW-1185">Reference proteome</keyword>
<reference evidence="1 2" key="1">
    <citation type="journal article" date="2023" name="Science">
        <title>Complex scaffold remodeling in plant triterpene biosynthesis.</title>
        <authorList>
            <person name="De La Pena R."/>
            <person name="Hodgson H."/>
            <person name="Liu J.C."/>
            <person name="Stephenson M.J."/>
            <person name="Martin A.C."/>
            <person name="Owen C."/>
            <person name="Harkess A."/>
            <person name="Leebens-Mack J."/>
            <person name="Jimenez L.E."/>
            <person name="Osbourn A."/>
            <person name="Sattely E.S."/>
        </authorList>
    </citation>
    <scope>NUCLEOTIDE SEQUENCE [LARGE SCALE GENOMIC DNA]</scope>
    <source>
        <strain evidence="2">cv. JPN11</strain>
        <tissue evidence="1">Leaf</tissue>
    </source>
</reference>
<name>A0ACC1YW70_MELAZ</name>
<organism evidence="1 2">
    <name type="scientific">Melia azedarach</name>
    <name type="common">Chinaberry tree</name>
    <dbReference type="NCBI Taxonomy" id="155640"/>
    <lineage>
        <taxon>Eukaryota</taxon>
        <taxon>Viridiplantae</taxon>
        <taxon>Streptophyta</taxon>
        <taxon>Embryophyta</taxon>
        <taxon>Tracheophyta</taxon>
        <taxon>Spermatophyta</taxon>
        <taxon>Magnoliopsida</taxon>
        <taxon>eudicotyledons</taxon>
        <taxon>Gunneridae</taxon>
        <taxon>Pentapetalae</taxon>
        <taxon>rosids</taxon>
        <taxon>malvids</taxon>
        <taxon>Sapindales</taxon>
        <taxon>Meliaceae</taxon>
        <taxon>Melia</taxon>
    </lineage>
</organism>